<evidence type="ECO:0000313" key="2">
    <source>
        <dbReference type="EMBL" id="KAA8643447.1"/>
    </source>
</evidence>
<reference evidence="2 3" key="1">
    <citation type="submission" date="2019-08" db="EMBL/GenBank/DDBJ databases">
        <title>The genome sequence of a newly discovered highly antifungal drug resistant Aspergillus species, Aspergillus tanneri NIH 1004.</title>
        <authorList>
            <person name="Mounaud S."/>
            <person name="Singh I."/>
            <person name="Joardar V."/>
            <person name="Pakala S."/>
            <person name="Pakala S."/>
            <person name="Venepally P."/>
            <person name="Chung J.K."/>
            <person name="Losada L."/>
            <person name="Nierman W.C."/>
        </authorList>
    </citation>
    <scope>NUCLEOTIDE SEQUENCE [LARGE SCALE GENOMIC DNA]</scope>
    <source>
        <strain evidence="2 3">NIH1004</strain>
    </source>
</reference>
<dbReference type="EMBL" id="QUQM01000005">
    <property type="protein sequence ID" value="KAA8643447.1"/>
    <property type="molecule type" value="Genomic_DNA"/>
</dbReference>
<dbReference type="GeneID" id="54332918"/>
<dbReference type="OrthoDB" id="10427792at2759"/>
<gene>
    <name evidence="2" type="ORF">ATNIH1004_010216</name>
</gene>
<evidence type="ECO:0000313" key="3">
    <source>
        <dbReference type="Proteomes" id="UP000324241"/>
    </source>
</evidence>
<dbReference type="AlphaFoldDB" id="A0A5M9MKY2"/>
<proteinExistence type="predicted"/>
<accession>A0A5M9MKY2</accession>
<protein>
    <submittedName>
        <fullName evidence="2">Uncharacterized protein</fullName>
    </submittedName>
</protein>
<dbReference type="Proteomes" id="UP000324241">
    <property type="component" value="Unassembled WGS sequence"/>
</dbReference>
<feature type="region of interest" description="Disordered" evidence="1">
    <location>
        <begin position="1"/>
        <end position="21"/>
    </location>
</feature>
<organism evidence="2 3">
    <name type="scientific">Aspergillus tanneri</name>
    <dbReference type="NCBI Taxonomy" id="1220188"/>
    <lineage>
        <taxon>Eukaryota</taxon>
        <taxon>Fungi</taxon>
        <taxon>Dikarya</taxon>
        <taxon>Ascomycota</taxon>
        <taxon>Pezizomycotina</taxon>
        <taxon>Eurotiomycetes</taxon>
        <taxon>Eurotiomycetidae</taxon>
        <taxon>Eurotiales</taxon>
        <taxon>Aspergillaceae</taxon>
        <taxon>Aspergillus</taxon>
        <taxon>Aspergillus subgen. Circumdati</taxon>
    </lineage>
</organism>
<sequence length="72" mass="8026">MAVEDGHPPMITSEIHGRKRATNRDRVVIRTQVQVVKDVWGLGQPPQIVSSLASRLLDMSTTGRPDSRRSYA</sequence>
<name>A0A5M9MKY2_9EURO</name>
<comment type="caution">
    <text evidence="2">The sequence shown here is derived from an EMBL/GenBank/DDBJ whole genome shotgun (WGS) entry which is preliminary data.</text>
</comment>
<evidence type="ECO:0000256" key="1">
    <source>
        <dbReference type="SAM" id="MobiDB-lite"/>
    </source>
</evidence>
<dbReference type="RefSeq" id="XP_033422809.1">
    <property type="nucleotide sequence ID" value="XM_033574791.1"/>
</dbReference>